<evidence type="ECO:0000256" key="6">
    <source>
        <dbReference type="ARBA" id="ARBA00023136"/>
    </source>
</evidence>
<evidence type="ECO:0000256" key="7">
    <source>
        <dbReference type="SAM" id="Phobius"/>
    </source>
</evidence>
<accession>A0ABT2A279</accession>
<dbReference type="Proteomes" id="UP001205560">
    <property type="component" value="Unassembled WGS sequence"/>
</dbReference>
<dbReference type="PANTHER" id="PTHR31272:SF9">
    <property type="entry name" value="BLL1027 PROTEIN"/>
    <property type="match status" value="1"/>
</dbReference>
<comment type="subcellular location">
    <subcellularLocation>
        <location evidence="1">Membrane</location>
        <topology evidence="1">Multi-pass membrane protein</topology>
    </subcellularLocation>
</comment>
<evidence type="ECO:0000313" key="9">
    <source>
        <dbReference type="EMBL" id="MCS0588299.1"/>
    </source>
</evidence>
<feature type="transmembrane region" description="Helical" evidence="7">
    <location>
        <begin position="20"/>
        <end position="47"/>
    </location>
</feature>
<name>A0ABT2A279_9BURK</name>
<comment type="caution">
    <text evidence="9">The sequence shown here is derived from an EMBL/GenBank/DDBJ whole genome shotgun (WGS) entry which is preliminary data.</text>
</comment>
<sequence length="233" mass="24356">MIMDPSALGQAVQHAGFAAVGVGFLTGLFFSLNPVAVAAIPVSLAYVTKARDRSESITFGSMFILGMLAMHVLLGLLAGLSGLWVARLLGRQWGLVLGPFLILLGLIWPGWLRLPLPTVSVRARRVTGVWGAFTLGMVFSVAVCPFCTPALLVLLGGAASAGSPLLGAALLLAFAIGRSIPVGLGAWAIGWLENLKPFSKYSKTFEVIGGIALIAAGLYMLNAYFFIIPSLAA</sequence>
<evidence type="ECO:0000256" key="5">
    <source>
        <dbReference type="ARBA" id="ARBA00022989"/>
    </source>
</evidence>
<keyword evidence="10" id="KW-1185">Reference proteome</keyword>
<keyword evidence="4" id="KW-0201">Cytochrome c-type biogenesis</keyword>
<dbReference type="Pfam" id="PF02683">
    <property type="entry name" value="DsbD_TM"/>
    <property type="match status" value="1"/>
</dbReference>
<organism evidence="9 10">
    <name type="scientific">Massilia norwichensis</name>
    <dbReference type="NCBI Taxonomy" id="1442366"/>
    <lineage>
        <taxon>Bacteria</taxon>
        <taxon>Pseudomonadati</taxon>
        <taxon>Pseudomonadota</taxon>
        <taxon>Betaproteobacteria</taxon>
        <taxon>Burkholderiales</taxon>
        <taxon>Oxalobacteraceae</taxon>
        <taxon>Telluria group</taxon>
        <taxon>Massilia</taxon>
    </lineage>
</organism>
<feature type="transmembrane region" description="Helical" evidence="7">
    <location>
        <begin position="59"/>
        <end position="86"/>
    </location>
</feature>
<feature type="transmembrane region" description="Helical" evidence="7">
    <location>
        <begin position="165"/>
        <end position="192"/>
    </location>
</feature>
<feature type="transmembrane region" description="Helical" evidence="7">
    <location>
        <begin position="133"/>
        <end position="159"/>
    </location>
</feature>
<evidence type="ECO:0000259" key="8">
    <source>
        <dbReference type="Pfam" id="PF02683"/>
    </source>
</evidence>
<keyword evidence="5 7" id="KW-1133">Transmembrane helix</keyword>
<proteinExistence type="inferred from homology"/>
<feature type="domain" description="Cytochrome C biogenesis protein transmembrane" evidence="8">
    <location>
        <begin position="20"/>
        <end position="222"/>
    </location>
</feature>
<dbReference type="RefSeq" id="WP_229503783.1">
    <property type="nucleotide sequence ID" value="NZ_JANUGX010000003.1"/>
</dbReference>
<evidence type="ECO:0000256" key="3">
    <source>
        <dbReference type="ARBA" id="ARBA00022692"/>
    </source>
</evidence>
<dbReference type="InterPro" id="IPR003834">
    <property type="entry name" value="Cyt_c_assmbl_TM_dom"/>
</dbReference>
<evidence type="ECO:0000256" key="1">
    <source>
        <dbReference type="ARBA" id="ARBA00004141"/>
    </source>
</evidence>
<keyword evidence="6 7" id="KW-0472">Membrane</keyword>
<dbReference type="PANTHER" id="PTHR31272">
    <property type="entry name" value="CYTOCHROME C-TYPE BIOGENESIS PROTEIN HI_1454-RELATED"/>
    <property type="match status" value="1"/>
</dbReference>
<feature type="transmembrane region" description="Helical" evidence="7">
    <location>
        <begin position="92"/>
        <end position="112"/>
    </location>
</feature>
<comment type="similarity">
    <text evidence="2">Belongs to the DsbD family.</text>
</comment>
<dbReference type="EMBL" id="JANUGX010000003">
    <property type="protein sequence ID" value="MCS0588299.1"/>
    <property type="molecule type" value="Genomic_DNA"/>
</dbReference>
<reference evidence="9 10" key="1">
    <citation type="submission" date="2022-08" db="EMBL/GenBank/DDBJ databases">
        <title>Reclassification of Massilia species as members of the genera Telluria, Duganella, Pseudoduganella, Mokoshia gen. nov. and Zemynaea gen. nov. using orthogonal and non-orthogonal genome-based approaches.</title>
        <authorList>
            <person name="Bowman J.P."/>
        </authorList>
    </citation>
    <scope>NUCLEOTIDE SEQUENCE [LARGE SCALE GENOMIC DNA]</scope>
    <source>
        <strain evidence="9 10">LMG 28164</strain>
    </source>
</reference>
<protein>
    <submittedName>
        <fullName evidence="9">Sulfite exporter TauE/SafE family protein</fullName>
    </submittedName>
</protein>
<evidence type="ECO:0000256" key="2">
    <source>
        <dbReference type="ARBA" id="ARBA00006143"/>
    </source>
</evidence>
<gene>
    <name evidence="9" type="ORF">NX782_03675</name>
</gene>
<feature type="transmembrane region" description="Helical" evidence="7">
    <location>
        <begin position="204"/>
        <end position="227"/>
    </location>
</feature>
<evidence type="ECO:0000256" key="4">
    <source>
        <dbReference type="ARBA" id="ARBA00022748"/>
    </source>
</evidence>
<keyword evidence="3 7" id="KW-0812">Transmembrane</keyword>
<dbReference type="InterPro" id="IPR051790">
    <property type="entry name" value="Cytochrome_c-biogenesis_DsbD"/>
</dbReference>
<evidence type="ECO:0000313" key="10">
    <source>
        <dbReference type="Proteomes" id="UP001205560"/>
    </source>
</evidence>